<gene>
    <name evidence="2" type="ORF">CFter6_3326</name>
</gene>
<dbReference type="PROSITE" id="PS50943">
    <property type="entry name" value="HTH_CROC1"/>
    <property type="match status" value="1"/>
</dbReference>
<dbReference type="PATRIC" id="fig|158899.10.peg.3306"/>
<dbReference type="Proteomes" id="UP000072421">
    <property type="component" value="Chromosome"/>
</dbReference>
<name>A0A127PE31_9BURK</name>
<dbReference type="AlphaFoldDB" id="A0A127PE31"/>
<feature type="domain" description="HTH cro/C1-type" evidence="1">
    <location>
        <begin position="41"/>
        <end position="96"/>
    </location>
</feature>
<dbReference type="EMBL" id="CP013232">
    <property type="protein sequence ID" value="AMO95965.1"/>
    <property type="molecule type" value="Genomic_DNA"/>
</dbReference>
<dbReference type="GO" id="GO:0003677">
    <property type="term" value="F:DNA binding"/>
    <property type="evidence" value="ECO:0007669"/>
    <property type="project" value="InterPro"/>
</dbReference>
<dbReference type="InterPro" id="IPR001387">
    <property type="entry name" value="Cro/C1-type_HTH"/>
</dbReference>
<dbReference type="Gene3D" id="1.10.260.40">
    <property type="entry name" value="lambda repressor-like DNA-binding domains"/>
    <property type="match status" value="1"/>
</dbReference>
<dbReference type="Pfam" id="PF13744">
    <property type="entry name" value="HTH_37"/>
    <property type="match status" value="1"/>
</dbReference>
<evidence type="ECO:0000313" key="3">
    <source>
        <dbReference type="Proteomes" id="UP000072421"/>
    </source>
</evidence>
<dbReference type="InterPro" id="IPR010982">
    <property type="entry name" value="Lambda_DNA-bd_dom_sf"/>
</dbReference>
<evidence type="ECO:0000313" key="2">
    <source>
        <dbReference type="EMBL" id="AMO95965.1"/>
    </source>
</evidence>
<dbReference type="SUPFAM" id="SSF47413">
    <property type="entry name" value="lambda repressor-like DNA-binding domains"/>
    <property type="match status" value="1"/>
</dbReference>
<sequence length="113" mass="12449">MNQKVTINGIDIEIGSDNPYADLGFPDADEMLVKAKLAHEISQIIRSRHLTQQVAADLLGMPQPKLSEMLRGKFRGISQAKMIECLNRLGRDVDIVVKKTSRSAPGHTQVVLA</sequence>
<accession>A0A127PE31</accession>
<protein>
    <recommendedName>
        <fullName evidence="1">HTH cro/C1-type domain-containing protein</fullName>
    </recommendedName>
</protein>
<dbReference type="InterPro" id="IPR039554">
    <property type="entry name" value="HigA2-like_HTH"/>
</dbReference>
<dbReference type="SMART" id="SM00530">
    <property type="entry name" value="HTH_XRE"/>
    <property type="match status" value="1"/>
</dbReference>
<organism evidence="2">
    <name type="scientific">Collimonas fungivorans</name>
    <dbReference type="NCBI Taxonomy" id="158899"/>
    <lineage>
        <taxon>Bacteria</taxon>
        <taxon>Pseudomonadati</taxon>
        <taxon>Pseudomonadota</taxon>
        <taxon>Betaproteobacteria</taxon>
        <taxon>Burkholderiales</taxon>
        <taxon>Oxalobacteraceae</taxon>
        <taxon>Collimonas</taxon>
    </lineage>
</organism>
<evidence type="ECO:0000259" key="1">
    <source>
        <dbReference type="PROSITE" id="PS50943"/>
    </source>
</evidence>
<dbReference type="OrthoDB" id="129377at2"/>
<proteinExistence type="predicted"/>
<reference evidence="2 3" key="1">
    <citation type="submission" date="2015-11" db="EMBL/GenBank/DDBJ databases">
        <title>Exploring the genomic traits of fungus-feeding bacterial genus Collimonas.</title>
        <authorList>
            <person name="Song C."/>
            <person name="Schmidt R."/>
            <person name="de Jager V."/>
            <person name="Krzyzanowska D."/>
            <person name="Jongedijk E."/>
            <person name="Cankar K."/>
            <person name="Beekwilder J."/>
            <person name="van Veen A."/>
            <person name="de Boer W."/>
            <person name="van Veen J.A."/>
            <person name="Garbeva P."/>
        </authorList>
    </citation>
    <scope>NUCLEOTIDE SEQUENCE [LARGE SCALE GENOMIC DNA]</scope>
    <source>
        <strain evidence="2 3">Ter6</strain>
    </source>
</reference>
<dbReference type="CDD" id="cd00093">
    <property type="entry name" value="HTH_XRE"/>
    <property type="match status" value="1"/>
</dbReference>
<dbReference type="RefSeq" id="WP_082814808.1">
    <property type="nucleotide sequence ID" value="NZ_CP013232.1"/>
</dbReference>